<evidence type="ECO:0000256" key="1">
    <source>
        <dbReference type="ARBA" id="ARBA00022723"/>
    </source>
</evidence>
<dbReference type="OrthoDB" id="435311at2759"/>
<reference evidence="6" key="1">
    <citation type="submission" date="2025-08" db="UniProtKB">
        <authorList>
            <consortium name="RefSeq"/>
        </authorList>
    </citation>
    <scope>IDENTIFICATION</scope>
</reference>
<gene>
    <name evidence="6" type="primary">LOC112049397</name>
</gene>
<dbReference type="RefSeq" id="XP_023943037.1">
    <property type="nucleotide sequence ID" value="XM_024087269.2"/>
</dbReference>
<protein>
    <submittedName>
        <fullName evidence="6">RPA-interacting protein</fullName>
    </submittedName>
</protein>
<dbReference type="PANTHER" id="PTHR31742">
    <property type="entry name" value="RPA-INTERACTING PROTEIN RPAIN"/>
    <property type="match status" value="1"/>
</dbReference>
<dbReference type="GO" id="GO:0005634">
    <property type="term" value="C:nucleus"/>
    <property type="evidence" value="ECO:0007669"/>
    <property type="project" value="TreeGrafter"/>
</dbReference>
<dbReference type="GO" id="GO:0006606">
    <property type="term" value="P:protein import into nucleus"/>
    <property type="evidence" value="ECO:0007669"/>
    <property type="project" value="TreeGrafter"/>
</dbReference>
<dbReference type="AlphaFoldDB" id="A0A6J1NDD9"/>
<dbReference type="GO" id="GO:0008270">
    <property type="term" value="F:zinc ion binding"/>
    <property type="evidence" value="ECO:0007669"/>
    <property type="project" value="UniProtKB-KW"/>
</dbReference>
<keyword evidence="1" id="KW-0479">Metal-binding</keyword>
<dbReference type="InterPro" id="IPR028156">
    <property type="entry name" value="RIP"/>
</dbReference>
<dbReference type="Pfam" id="PF14768">
    <property type="entry name" value="RPA_interact_C"/>
    <property type="match status" value="1"/>
</dbReference>
<evidence type="ECO:0000313" key="6">
    <source>
        <dbReference type="RefSeq" id="XP_023943037.1"/>
    </source>
</evidence>
<dbReference type="PANTHER" id="PTHR31742:SF1">
    <property type="entry name" value="RPA-INTERACTING PROTEIN"/>
    <property type="match status" value="1"/>
</dbReference>
<keyword evidence="2" id="KW-0863">Zinc-finger</keyword>
<dbReference type="InterPro" id="IPR028159">
    <property type="entry name" value="RPA_interact_C_dom"/>
</dbReference>
<dbReference type="GeneID" id="112049397"/>
<evidence type="ECO:0000313" key="5">
    <source>
        <dbReference type="Proteomes" id="UP001652582"/>
    </source>
</evidence>
<feature type="domain" description="RPA-interacting protein C-terminal" evidence="4">
    <location>
        <begin position="130"/>
        <end position="207"/>
    </location>
</feature>
<evidence type="ECO:0000256" key="3">
    <source>
        <dbReference type="ARBA" id="ARBA00022833"/>
    </source>
</evidence>
<evidence type="ECO:0000259" key="4">
    <source>
        <dbReference type="Pfam" id="PF14768"/>
    </source>
</evidence>
<keyword evidence="5" id="KW-1185">Reference proteome</keyword>
<organism evidence="5 6">
    <name type="scientific">Bicyclus anynana</name>
    <name type="common">Squinting bush brown butterfly</name>
    <dbReference type="NCBI Taxonomy" id="110368"/>
    <lineage>
        <taxon>Eukaryota</taxon>
        <taxon>Metazoa</taxon>
        <taxon>Ecdysozoa</taxon>
        <taxon>Arthropoda</taxon>
        <taxon>Hexapoda</taxon>
        <taxon>Insecta</taxon>
        <taxon>Pterygota</taxon>
        <taxon>Neoptera</taxon>
        <taxon>Endopterygota</taxon>
        <taxon>Lepidoptera</taxon>
        <taxon>Glossata</taxon>
        <taxon>Ditrysia</taxon>
        <taxon>Papilionoidea</taxon>
        <taxon>Nymphalidae</taxon>
        <taxon>Satyrinae</taxon>
        <taxon>Satyrini</taxon>
        <taxon>Mycalesina</taxon>
        <taxon>Bicyclus</taxon>
    </lineage>
</organism>
<dbReference type="Proteomes" id="UP001652582">
    <property type="component" value="Chromosome 5"/>
</dbReference>
<keyword evidence="3" id="KW-0862">Zinc</keyword>
<proteinExistence type="predicted"/>
<dbReference type="KEGG" id="bany:112049397"/>
<sequence>MESTKVCSSPTYKNLKLKQVQSPKELKEKLRKDYKSKVQNCRNMLMNRFRSTAGETELRSTLTNIYNDIFQDSNIESLKSEILLDSEEMKILEEIKQELIQEELDWCIEEYETSQMDNVDWSLLQDENIICPICQKYNFTLSNNILSCSFCNVKVTTDKSLKDIKKVIFDSLDKHSTTCNVTVQFSAVCELNETHIYLICESCMDMKLIV</sequence>
<accession>A0A6J1NDD9</accession>
<name>A0A6J1NDD9_BICAN</name>
<evidence type="ECO:0000256" key="2">
    <source>
        <dbReference type="ARBA" id="ARBA00022771"/>
    </source>
</evidence>